<gene>
    <name evidence="1" type="ORF">Acor_31570</name>
</gene>
<comment type="caution">
    <text evidence="1">The sequence shown here is derived from an EMBL/GenBank/DDBJ whole genome shotgun (WGS) entry which is preliminary data.</text>
</comment>
<evidence type="ECO:0008006" key="3">
    <source>
        <dbReference type="Google" id="ProtNLM"/>
    </source>
</evidence>
<dbReference type="AlphaFoldDB" id="A0A5M3W198"/>
<name>A0A5M3W198_9ACTN</name>
<accession>A0A5M3W198</accession>
<sequence>MASVGAARQAWRRLEPLHAMVYFVPEAPERYRALGVEDRQAGYFASRVAAMGAVPAEVVIATFFNFCPDLVREGIPAVWDVVTPEKLLEARLDAAGAALRRAGFHEYPELPETLELATRAALEACRHVQGRALFAAHAALPWPDEPLLRLWHAQTLLREYRGDGHIAALVTEGLTGLEALVLYAATTKGMVDLLRATRGWPREVWAAAEEDLRARGLLGDGLTLTERGQAFRQGIEDRTDVLAFPAYAVLDDQECERLAELARVFGRAVVGAGLLNFG</sequence>
<evidence type="ECO:0000313" key="1">
    <source>
        <dbReference type="EMBL" id="GES01093.1"/>
    </source>
</evidence>
<reference evidence="1 2" key="1">
    <citation type="submission" date="2019-10" db="EMBL/GenBank/DDBJ databases">
        <title>Whole genome shotgun sequence of Acrocarpospora corrugata NBRC 13972.</title>
        <authorList>
            <person name="Ichikawa N."/>
            <person name="Kimura A."/>
            <person name="Kitahashi Y."/>
            <person name="Komaki H."/>
            <person name="Oguchi A."/>
        </authorList>
    </citation>
    <scope>NUCLEOTIDE SEQUENCE [LARGE SCALE GENOMIC DNA]</scope>
    <source>
        <strain evidence="1 2">NBRC 13972</strain>
    </source>
</reference>
<keyword evidence="2" id="KW-1185">Reference proteome</keyword>
<organism evidence="1 2">
    <name type="scientific">Acrocarpospora corrugata</name>
    <dbReference type="NCBI Taxonomy" id="35763"/>
    <lineage>
        <taxon>Bacteria</taxon>
        <taxon>Bacillati</taxon>
        <taxon>Actinomycetota</taxon>
        <taxon>Actinomycetes</taxon>
        <taxon>Streptosporangiales</taxon>
        <taxon>Streptosporangiaceae</taxon>
        <taxon>Acrocarpospora</taxon>
    </lineage>
</organism>
<dbReference type="Proteomes" id="UP000334990">
    <property type="component" value="Unassembled WGS sequence"/>
</dbReference>
<dbReference type="InterPro" id="IPR054058">
    <property type="entry name" value="HTH_67"/>
</dbReference>
<dbReference type="Pfam" id="PF21863">
    <property type="entry name" value="HTH_67"/>
    <property type="match status" value="1"/>
</dbReference>
<protein>
    <recommendedName>
        <fullName evidence="3">SalK</fullName>
    </recommendedName>
</protein>
<evidence type="ECO:0000313" key="2">
    <source>
        <dbReference type="Proteomes" id="UP000334990"/>
    </source>
</evidence>
<dbReference type="EMBL" id="BLAD01000048">
    <property type="protein sequence ID" value="GES01093.1"/>
    <property type="molecule type" value="Genomic_DNA"/>
</dbReference>
<dbReference type="NCBIfam" id="NF047719">
    <property type="entry name" value="SCO6745_fam_HTH"/>
    <property type="match status" value="1"/>
</dbReference>
<dbReference type="OrthoDB" id="157052at2"/>
<proteinExistence type="predicted"/>
<dbReference type="RefSeq" id="WP_155337392.1">
    <property type="nucleotide sequence ID" value="NZ_BAAABN010000002.1"/>
</dbReference>